<evidence type="ECO:0000256" key="1">
    <source>
        <dbReference type="SAM" id="MobiDB-lite"/>
    </source>
</evidence>
<sequence length="338" mass="34141">MICAGGRQPGGANAMGEVTTVTTAGNNGVPEGSGGGAPQDDDPFGYLYRPADGSSAQPAQPQQGVPRTPYSRPMEVGRAQYGQQRAQQPYQGQPYQQPGHTQPYQQQPEYGAAPTQQTRYAEHSRPQPGENRPSSSGRSKGAVIGAVAVVAAVAIGAGIALSTGDPDGEKNAKGGQETTAPAKPSTTAPGSPSGTAPPSASASATAGQGTVDASQLQGQNAPSGNTVKGAKSADGSYLTLQPGGTVSWTGQVAAAGTYKLTVHFNNAAGDVKGSASVNGKDWPSGLTFKNFAPGKDPASSWYTTWILPQLQAGPNTITMSVPSGGPILIDQVTVEPNG</sequence>
<feature type="region of interest" description="Disordered" evidence="1">
    <location>
        <begin position="160"/>
        <end position="233"/>
    </location>
</feature>
<comment type="caution">
    <text evidence="3">The sequence shown here is derived from an EMBL/GenBank/DDBJ whole genome shotgun (WGS) entry which is preliminary data.</text>
</comment>
<dbReference type="Proteomes" id="UP000450000">
    <property type="component" value="Unassembled WGS sequence"/>
</dbReference>
<feature type="compositionally biased region" description="Low complexity" evidence="1">
    <location>
        <begin position="18"/>
        <end position="30"/>
    </location>
</feature>
<keyword evidence="4" id="KW-1185">Reference proteome</keyword>
<feature type="compositionally biased region" description="Low complexity" evidence="1">
    <location>
        <begin position="77"/>
        <end position="108"/>
    </location>
</feature>
<reference evidence="3 4" key="1">
    <citation type="submission" date="2019-09" db="EMBL/GenBank/DDBJ databases">
        <title>Genome Sequences of Streptomyces kaniharaensis ATCC 21070.</title>
        <authorList>
            <person name="Zhu W."/>
            <person name="De Crecy-Lagard V."/>
            <person name="Richards N.G."/>
        </authorList>
    </citation>
    <scope>NUCLEOTIDE SEQUENCE [LARGE SCALE GENOMIC DNA]</scope>
    <source>
        <strain evidence="3 4">SF-557</strain>
    </source>
</reference>
<dbReference type="RefSeq" id="WP_153461120.1">
    <property type="nucleotide sequence ID" value="NZ_WBOF01000001.1"/>
</dbReference>
<proteinExistence type="predicted"/>
<protein>
    <recommendedName>
        <fullName evidence="5">Carbohydrate-binding protein</fullName>
    </recommendedName>
</protein>
<feature type="transmembrane region" description="Helical" evidence="2">
    <location>
        <begin position="142"/>
        <end position="161"/>
    </location>
</feature>
<gene>
    <name evidence="3" type="ORF">F7Q99_11270</name>
</gene>
<dbReference type="OrthoDB" id="190883at2"/>
<feature type="compositionally biased region" description="Low complexity" evidence="1">
    <location>
        <begin position="178"/>
        <end position="207"/>
    </location>
</feature>
<keyword evidence="2" id="KW-0472">Membrane</keyword>
<keyword evidence="2" id="KW-0812">Transmembrane</keyword>
<dbReference type="SUPFAM" id="SSF49785">
    <property type="entry name" value="Galactose-binding domain-like"/>
    <property type="match status" value="1"/>
</dbReference>
<feature type="region of interest" description="Disordered" evidence="1">
    <location>
        <begin position="1"/>
        <end position="140"/>
    </location>
</feature>
<dbReference type="AlphaFoldDB" id="A0A6N7KR25"/>
<dbReference type="EMBL" id="WBOF01000001">
    <property type="protein sequence ID" value="MQS12858.1"/>
    <property type="molecule type" value="Genomic_DNA"/>
</dbReference>
<evidence type="ECO:0000313" key="4">
    <source>
        <dbReference type="Proteomes" id="UP000450000"/>
    </source>
</evidence>
<evidence type="ECO:0000313" key="3">
    <source>
        <dbReference type="EMBL" id="MQS12858.1"/>
    </source>
</evidence>
<name>A0A6N7KR25_9ACTN</name>
<feature type="compositionally biased region" description="Polar residues" evidence="1">
    <location>
        <begin position="211"/>
        <end position="226"/>
    </location>
</feature>
<evidence type="ECO:0000256" key="2">
    <source>
        <dbReference type="SAM" id="Phobius"/>
    </source>
</evidence>
<keyword evidence="2" id="KW-1133">Transmembrane helix</keyword>
<feature type="compositionally biased region" description="Polar residues" evidence="1">
    <location>
        <begin position="54"/>
        <end position="65"/>
    </location>
</feature>
<dbReference type="InterPro" id="IPR008979">
    <property type="entry name" value="Galactose-bd-like_sf"/>
</dbReference>
<dbReference type="Gene3D" id="2.60.120.260">
    <property type="entry name" value="Galactose-binding domain-like"/>
    <property type="match status" value="1"/>
</dbReference>
<accession>A0A6N7KR25</accession>
<evidence type="ECO:0008006" key="5">
    <source>
        <dbReference type="Google" id="ProtNLM"/>
    </source>
</evidence>
<organism evidence="3 4">
    <name type="scientific">Streptomyces kaniharaensis</name>
    <dbReference type="NCBI Taxonomy" id="212423"/>
    <lineage>
        <taxon>Bacteria</taxon>
        <taxon>Bacillati</taxon>
        <taxon>Actinomycetota</taxon>
        <taxon>Actinomycetes</taxon>
        <taxon>Kitasatosporales</taxon>
        <taxon>Streptomycetaceae</taxon>
        <taxon>Streptomyces</taxon>
    </lineage>
</organism>